<dbReference type="PROSITE" id="PS50965">
    <property type="entry name" value="NERD"/>
    <property type="match status" value="1"/>
</dbReference>
<dbReference type="EnsemblBacteria" id="BAD02165">
    <property type="protein sequence ID" value="BAD02165"/>
    <property type="gene ID" value="BAD02165"/>
</dbReference>
<name>Q6YRP6_SYNY3</name>
<evidence type="ECO:0000313" key="3">
    <source>
        <dbReference type="Proteomes" id="UP000001425"/>
    </source>
</evidence>
<reference evidence="2 3" key="1">
    <citation type="journal article" date="2003" name="DNA Res.">
        <title>Structural analysis of four large plasmids harboring in a unicellular cyanobacterium, Synechocystis sp. PCC 6803.</title>
        <authorList>
            <person name="Kaneko T."/>
            <person name="Nakamura Y."/>
            <person name="Sasamoto S."/>
            <person name="Watanabe A."/>
            <person name="Kohara M."/>
            <person name="Matsumoto M."/>
            <person name="Shimpo S."/>
            <person name="Yamada M."/>
            <person name="Tabata S."/>
        </authorList>
    </citation>
    <scope>NUCLEOTIDE SEQUENCE [LARGE SCALE GENOMIC DNA]</scope>
    <source>
        <strain evidence="3">ATCC 27184 / PCC 6803 / Kazusa</strain>
    </source>
</reference>
<dbReference type="SUPFAM" id="SSF57783">
    <property type="entry name" value="Zinc beta-ribbon"/>
    <property type="match status" value="1"/>
</dbReference>
<keyword evidence="2" id="KW-0614">Plasmid</keyword>
<dbReference type="AlphaFoldDB" id="Q6YRP6"/>
<dbReference type="Gene3D" id="3.30.65.10">
    <property type="entry name" value="Bacterial Topoisomerase I, domain 1"/>
    <property type="match status" value="1"/>
</dbReference>
<sequence>MLDFSAISEALDIFDGVRNEIVGAVGESIFNQAAKKYLSDDYILINDIVLKSSSGTTQIDQVIVSKFGLFVIEIKNYKGWIWGDVNSQYWAQTLSKGSKNKFQNPIRQNYKHIKALECLLKCQPNYLKSLVVFSSFCQFKTSLPSNVVQGEAAYINYIKEHKESLISDDEVKEITQKVLGARLDASEHRKHIQKVKNQYQNADENTAPECPKCGKNMVLRKSKSGPNVGRSFWGCSSYPQCRGIVNIKTAEEKAADDINKMHKLFKRLF</sequence>
<dbReference type="GO" id="GO:0003916">
    <property type="term" value="F:DNA topoisomerase activity"/>
    <property type="evidence" value="ECO:0007669"/>
    <property type="project" value="InterPro"/>
</dbReference>
<evidence type="ECO:0000313" key="2">
    <source>
        <dbReference type="EMBL" id="BAD02165.1"/>
    </source>
</evidence>
<dbReference type="KEGG" id="syn:slr6108"/>
<protein>
    <submittedName>
        <fullName evidence="2">Slr6108 protein</fullName>
    </submittedName>
</protein>
<dbReference type="GO" id="GO:0003677">
    <property type="term" value="F:DNA binding"/>
    <property type="evidence" value="ECO:0007669"/>
    <property type="project" value="InterPro"/>
</dbReference>
<dbReference type="GO" id="GO:0006265">
    <property type="term" value="P:DNA topological change"/>
    <property type="evidence" value="ECO:0007669"/>
    <property type="project" value="InterPro"/>
</dbReference>
<evidence type="ECO:0000259" key="1">
    <source>
        <dbReference type="PROSITE" id="PS50965"/>
    </source>
</evidence>
<accession>Q6YRP6</accession>
<dbReference type="GO" id="GO:0005694">
    <property type="term" value="C:chromosome"/>
    <property type="evidence" value="ECO:0007669"/>
    <property type="project" value="InterPro"/>
</dbReference>
<dbReference type="InParanoid" id="Q6YRP6"/>
<keyword evidence="3" id="KW-1185">Reference proteome</keyword>
<proteinExistence type="predicted"/>
<feature type="domain" description="NERD" evidence="1">
    <location>
        <begin position="22"/>
        <end position="139"/>
    </location>
</feature>
<geneLocation type="plasmid" evidence="2 3">
    <name>pSYSX</name>
</geneLocation>
<gene>
    <name evidence="2" type="ordered locus">slr6108</name>
</gene>
<dbReference type="Pfam" id="PF01396">
    <property type="entry name" value="Zn_ribbon_Top1"/>
    <property type="match status" value="1"/>
</dbReference>
<dbReference type="InterPro" id="IPR013498">
    <property type="entry name" value="Topo_IA_Znf"/>
</dbReference>
<dbReference type="Proteomes" id="UP000001425">
    <property type="component" value="Plasmid pSYSX"/>
</dbReference>
<organism evidence="2 3">
    <name type="scientific">Synechocystis sp. (strain ATCC 27184 / PCC 6803 / Kazusa)</name>
    <dbReference type="NCBI Taxonomy" id="1111708"/>
    <lineage>
        <taxon>Bacteria</taxon>
        <taxon>Bacillati</taxon>
        <taxon>Cyanobacteriota</taxon>
        <taxon>Cyanophyceae</taxon>
        <taxon>Synechococcales</taxon>
        <taxon>Merismopediaceae</taxon>
        <taxon>Synechocystis</taxon>
    </lineage>
</organism>
<dbReference type="Pfam" id="PF08378">
    <property type="entry name" value="NERD"/>
    <property type="match status" value="1"/>
</dbReference>
<dbReference type="EMBL" id="AP006585">
    <property type="protein sequence ID" value="BAD02165.1"/>
    <property type="molecule type" value="Genomic_DNA"/>
</dbReference>
<dbReference type="InterPro" id="IPR011528">
    <property type="entry name" value="NERD"/>
</dbReference>